<comment type="caution">
    <text evidence="5">The sequence shown here is derived from an EMBL/GenBank/DDBJ whole genome shotgun (WGS) entry which is preliminary data.</text>
</comment>
<dbReference type="InterPro" id="IPR040449">
    <property type="entry name" value="Peptidase_S66_N"/>
</dbReference>
<gene>
    <name evidence="5" type="ORF">EV652_103674</name>
</gene>
<evidence type="ECO:0000256" key="2">
    <source>
        <dbReference type="ARBA" id="ARBA00022801"/>
    </source>
</evidence>
<keyword evidence="2" id="KW-0378">Hydrolase</keyword>
<sequence length="336" mass="37172">MVEPGDKVAIVSPSGGLPEIFPGPYELGLQRLRDFGLDPVEYPTTRKLGTTPAERAADLHAAWSDPSIRAVIASIGGDDQLTVLKHLDPEVFRADPKPFFGYSDNTNLLNFLYSLGLPAYHGGSVMVQFGRGGAMHPDTERSLRAALFTPGDFDLTPATGWTDHDRDWADPATLETEPPLFPGTGWTWYGDQPVSGRLWGGCVEILDWQLAVGRWMLPVSEYDGILFLETSEEMPTDTQVYRILRNLGERGLLERFDAVLWARPKSWALDHHTTPEQSTSYVESQYAAVRRALSEYNPTALLVTGVDIGHTDPQQILPYGGQARLDPATSRITVTY</sequence>
<dbReference type="OrthoDB" id="9807329at2"/>
<dbReference type="PANTHER" id="PTHR30237">
    <property type="entry name" value="MURAMOYLTETRAPEPTIDE CARBOXYPEPTIDASE"/>
    <property type="match status" value="1"/>
</dbReference>
<dbReference type="Proteomes" id="UP000294508">
    <property type="component" value="Unassembled WGS sequence"/>
</dbReference>
<evidence type="ECO:0000259" key="3">
    <source>
        <dbReference type="Pfam" id="PF02016"/>
    </source>
</evidence>
<evidence type="ECO:0000313" key="6">
    <source>
        <dbReference type="Proteomes" id="UP000294508"/>
    </source>
</evidence>
<keyword evidence="5" id="KW-0645">Protease</keyword>
<dbReference type="Gene3D" id="3.40.50.10740">
    <property type="entry name" value="Class I glutamine amidotransferase-like"/>
    <property type="match status" value="1"/>
</dbReference>
<dbReference type="CDD" id="cd07062">
    <property type="entry name" value="Peptidase_S66_mccF_like"/>
    <property type="match status" value="1"/>
</dbReference>
<feature type="domain" description="LD-carboxypeptidase C-terminal" evidence="4">
    <location>
        <begin position="195"/>
        <end position="325"/>
    </location>
</feature>
<evidence type="ECO:0000259" key="4">
    <source>
        <dbReference type="Pfam" id="PF17676"/>
    </source>
</evidence>
<dbReference type="Pfam" id="PF02016">
    <property type="entry name" value="Peptidase_S66"/>
    <property type="match status" value="1"/>
</dbReference>
<dbReference type="InterPro" id="IPR029062">
    <property type="entry name" value="Class_I_gatase-like"/>
</dbReference>
<dbReference type="GO" id="GO:0004180">
    <property type="term" value="F:carboxypeptidase activity"/>
    <property type="evidence" value="ECO:0007669"/>
    <property type="project" value="UniProtKB-KW"/>
</dbReference>
<dbReference type="InterPro" id="IPR003507">
    <property type="entry name" value="S66_fam"/>
</dbReference>
<reference evidence="5 6" key="1">
    <citation type="journal article" date="2015" name="Stand. Genomic Sci.">
        <title>Genomic Encyclopedia of Bacterial and Archaeal Type Strains, Phase III: the genomes of soil and plant-associated and newly described type strains.</title>
        <authorList>
            <person name="Whitman W.B."/>
            <person name="Woyke T."/>
            <person name="Klenk H.P."/>
            <person name="Zhou Y."/>
            <person name="Lilburn T.G."/>
            <person name="Beck B.J."/>
            <person name="De Vos P."/>
            <person name="Vandamme P."/>
            <person name="Eisen J.A."/>
            <person name="Garrity G."/>
            <person name="Hugenholtz P."/>
            <person name="Kyrpides N.C."/>
        </authorList>
    </citation>
    <scope>NUCLEOTIDE SEQUENCE [LARGE SCALE GENOMIC DNA]</scope>
    <source>
        <strain evidence="5 6">VKM Ac-2572</strain>
    </source>
</reference>
<name>A0A4R2HR54_9ACTN</name>
<comment type="similarity">
    <text evidence="1">Belongs to the peptidase S66 family.</text>
</comment>
<evidence type="ECO:0000256" key="1">
    <source>
        <dbReference type="ARBA" id="ARBA00010233"/>
    </source>
</evidence>
<dbReference type="Gene3D" id="3.50.30.60">
    <property type="entry name" value="LD-carboxypeptidase A C-terminal domain-like"/>
    <property type="match status" value="1"/>
</dbReference>
<proteinExistence type="inferred from homology"/>
<dbReference type="InterPro" id="IPR027478">
    <property type="entry name" value="LdcA_N"/>
</dbReference>
<feature type="domain" description="LD-carboxypeptidase N-terminal" evidence="3">
    <location>
        <begin position="8"/>
        <end position="122"/>
    </location>
</feature>
<protein>
    <submittedName>
        <fullName evidence="5">Muramoyltetrapeptide carboxypeptidase LdcA involved in peptidoglycan recycling</fullName>
    </submittedName>
</protein>
<keyword evidence="5" id="KW-0121">Carboxypeptidase</keyword>
<dbReference type="InterPro" id="IPR040921">
    <property type="entry name" value="Peptidase_S66C"/>
</dbReference>
<dbReference type="SUPFAM" id="SSF141986">
    <property type="entry name" value="LD-carboxypeptidase A C-terminal domain-like"/>
    <property type="match status" value="1"/>
</dbReference>
<accession>A0A4R2HR54</accession>
<dbReference type="PANTHER" id="PTHR30237:SF4">
    <property type="entry name" value="LD-CARBOXYPEPTIDASE C-TERMINAL DOMAIN-CONTAINING PROTEIN"/>
    <property type="match status" value="1"/>
</dbReference>
<evidence type="ECO:0000313" key="5">
    <source>
        <dbReference type="EMBL" id="TCO33672.1"/>
    </source>
</evidence>
<organism evidence="5 6">
    <name type="scientific">Kribbella steppae</name>
    <dbReference type="NCBI Taxonomy" id="2512223"/>
    <lineage>
        <taxon>Bacteria</taxon>
        <taxon>Bacillati</taxon>
        <taxon>Actinomycetota</taxon>
        <taxon>Actinomycetes</taxon>
        <taxon>Propionibacteriales</taxon>
        <taxon>Kribbellaceae</taxon>
        <taxon>Kribbella</taxon>
    </lineage>
</organism>
<dbReference type="Pfam" id="PF17676">
    <property type="entry name" value="Peptidase_S66C"/>
    <property type="match status" value="1"/>
</dbReference>
<dbReference type="AlphaFoldDB" id="A0A4R2HR54"/>
<dbReference type="InterPro" id="IPR027461">
    <property type="entry name" value="Carboxypeptidase_A_C_sf"/>
</dbReference>
<dbReference type="RefSeq" id="WP_132209103.1">
    <property type="nucleotide sequence ID" value="NZ_SLWN01000003.1"/>
</dbReference>
<keyword evidence="6" id="KW-1185">Reference proteome</keyword>
<dbReference type="SUPFAM" id="SSF52317">
    <property type="entry name" value="Class I glutamine amidotransferase-like"/>
    <property type="match status" value="1"/>
</dbReference>
<dbReference type="EMBL" id="SLWN01000003">
    <property type="protein sequence ID" value="TCO33672.1"/>
    <property type="molecule type" value="Genomic_DNA"/>
</dbReference>